<dbReference type="EMBL" id="PJQM01002813">
    <property type="protein sequence ID" value="RCH92611.1"/>
    <property type="molecule type" value="Genomic_DNA"/>
</dbReference>
<gene>
    <name evidence="1" type="ORF">CU098_005065</name>
</gene>
<organism evidence="1 2">
    <name type="scientific">Rhizopus stolonifer</name>
    <name type="common">Rhizopus nigricans</name>
    <dbReference type="NCBI Taxonomy" id="4846"/>
    <lineage>
        <taxon>Eukaryota</taxon>
        <taxon>Fungi</taxon>
        <taxon>Fungi incertae sedis</taxon>
        <taxon>Mucoromycota</taxon>
        <taxon>Mucoromycotina</taxon>
        <taxon>Mucoromycetes</taxon>
        <taxon>Mucorales</taxon>
        <taxon>Mucorineae</taxon>
        <taxon>Rhizopodaceae</taxon>
        <taxon>Rhizopus</taxon>
    </lineage>
</organism>
<evidence type="ECO:0000313" key="1">
    <source>
        <dbReference type="EMBL" id="RCH92611.1"/>
    </source>
</evidence>
<keyword evidence="2" id="KW-1185">Reference proteome</keyword>
<dbReference type="OrthoDB" id="2217469at2759"/>
<comment type="caution">
    <text evidence="1">The sequence shown here is derived from an EMBL/GenBank/DDBJ whole genome shotgun (WGS) entry which is preliminary data.</text>
</comment>
<sequence length="139" mass="16010">MKAIKAEIVVNKSCNQCEYTKHSDEKKELFIQLLCNKIYKVPEAAKGLDIPKCTSCYWFKKLVEGLEIAKTDVHDFMANDCVLTIKKAQNEPEERNSSASIEVCFKWVTNLKNTDIDFQSNRISIDESFFCINLSRIMT</sequence>
<accession>A0A367JSE5</accession>
<dbReference type="STRING" id="4846.A0A367JSE5"/>
<dbReference type="AlphaFoldDB" id="A0A367JSE5"/>
<reference evidence="1 2" key="1">
    <citation type="journal article" date="2018" name="G3 (Bethesda)">
        <title>Phylogenetic and Phylogenomic Definition of Rhizopus Species.</title>
        <authorList>
            <person name="Gryganskyi A.P."/>
            <person name="Golan J."/>
            <person name="Dolatabadi S."/>
            <person name="Mondo S."/>
            <person name="Robb S."/>
            <person name="Idnurm A."/>
            <person name="Muszewska A."/>
            <person name="Steczkiewicz K."/>
            <person name="Masonjones S."/>
            <person name="Liao H.L."/>
            <person name="Gajdeczka M.T."/>
            <person name="Anike F."/>
            <person name="Vuek A."/>
            <person name="Anishchenko I.M."/>
            <person name="Voigt K."/>
            <person name="de Hoog G.S."/>
            <person name="Smith M.E."/>
            <person name="Heitman J."/>
            <person name="Vilgalys R."/>
            <person name="Stajich J.E."/>
        </authorList>
    </citation>
    <scope>NUCLEOTIDE SEQUENCE [LARGE SCALE GENOMIC DNA]</scope>
    <source>
        <strain evidence="1 2">LSU 92-RS-03</strain>
    </source>
</reference>
<proteinExistence type="predicted"/>
<dbReference type="Proteomes" id="UP000253551">
    <property type="component" value="Unassembled WGS sequence"/>
</dbReference>
<evidence type="ECO:0000313" key="2">
    <source>
        <dbReference type="Proteomes" id="UP000253551"/>
    </source>
</evidence>
<protein>
    <submittedName>
        <fullName evidence="1">Uncharacterized protein</fullName>
    </submittedName>
</protein>
<name>A0A367JSE5_RHIST</name>